<evidence type="ECO:0000256" key="3">
    <source>
        <dbReference type="ARBA" id="ARBA00022692"/>
    </source>
</evidence>
<dbReference type="EMBL" id="LUUB01000099">
    <property type="protein sequence ID" value="OAF02180.1"/>
    <property type="molecule type" value="Genomic_DNA"/>
</dbReference>
<feature type="domain" description="EamA" evidence="7">
    <location>
        <begin position="18"/>
        <end position="148"/>
    </location>
</feature>
<comment type="subcellular location">
    <subcellularLocation>
        <location evidence="1">Cell membrane</location>
        <topology evidence="1">Multi-pass membrane protein</topology>
    </subcellularLocation>
</comment>
<dbReference type="SUPFAM" id="SSF103481">
    <property type="entry name" value="Multidrug resistance efflux transporter EmrE"/>
    <property type="match status" value="2"/>
</dbReference>
<dbReference type="GO" id="GO:0005886">
    <property type="term" value="C:plasma membrane"/>
    <property type="evidence" value="ECO:0007669"/>
    <property type="project" value="UniProtKB-SubCell"/>
</dbReference>
<dbReference type="Proteomes" id="UP000076959">
    <property type="component" value="Unassembled WGS sequence"/>
</dbReference>
<evidence type="ECO:0000256" key="6">
    <source>
        <dbReference type="SAM" id="Phobius"/>
    </source>
</evidence>
<dbReference type="STRING" id="1505087.AYJ54_27685"/>
<evidence type="ECO:0000256" key="2">
    <source>
        <dbReference type="ARBA" id="ARBA00022475"/>
    </source>
</evidence>
<evidence type="ECO:0000313" key="8">
    <source>
        <dbReference type="EMBL" id="OAF02180.1"/>
    </source>
</evidence>
<feature type="transmembrane region" description="Helical" evidence="6">
    <location>
        <begin position="105"/>
        <end position="123"/>
    </location>
</feature>
<dbReference type="OrthoDB" id="184388at2"/>
<name>A0A176YCU4_9BRAD</name>
<feature type="transmembrane region" description="Helical" evidence="6">
    <location>
        <begin position="160"/>
        <end position="182"/>
    </location>
</feature>
<evidence type="ECO:0000259" key="7">
    <source>
        <dbReference type="Pfam" id="PF00892"/>
    </source>
</evidence>
<proteinExistence type="predicted"/>
<keyword evidence="3 6" id="KW-0812">Transmembrane</keyword>
<dbReference type="PANTHER" id="PTHR32322">
    <property type="entry name" value="INNER MEMBRANE TRANSPORTER"/>
    <property type="match status" value="1"/>
</dbReference>
<comment type="caution">
    <text evidence="8">The sequence shown here is derived from an EMBL/GenBank/DDBJ whole genome shotgun (WGS) entry which is preliminary data.</text>
</comment>
<dbReference type="RefSeq" id="WP_063706800.1">
    <property type="nucleotide sequence ID" value="NZ_LUUB01000099.1"/>
</dbReference>
<evidence type="ECO:0000256" key="4">
    <source>
        <dbReference type="ARBA" id="ARBA00022989"/>
    </source>
</evidence>
<feature type="transmembrane region" description="Helical" evidence="6">
    <location>
        <begin position="194"/>
        <end position="214"/>
    </location>
</feature>
<keyword evidence="9" id="KW-1185">Reference proteome</keyword>
<keyword evidence="2" id="KW-1003">Cell membrane</keyword>
<feature type="transmembrane region" description="Helical" evidence="6">
    <location>
        <begin position="135"/>
        <end position="154"/>
    </location>
</feature>
<feature type="transmembrane region" description="Helical" evidence="6">
    <location>
        <begin position="81"/>
        <end position="99"/>
    </location>
</feature>
<dbReference type="AlphaFoldDB" id="A0A176YCU4"/>
<dbReference type="InterPro" id="IPR000620">
    <property type="entry name" value="EamA_dom"/>
</dbReference>
<dbReference type="InterPro" id="IPR050638">
    <property type="entry name" value="AA-Vitamin_Transporters"/>
</dbReference>
<accession>A0A176YCU4</accession>
<feature type="transmembrane region" description="Helical" evidence="6">
    <location>
        <begin position="51"/>
        <end position="69"/>
    </location>
</feature>
<dbReference type="InterPro" id="IPR037185">
    <property type="entry name" value="EmrE-like"/>
</dbReference>
<feature type="transmembrane region" description="Helical" evidence="6">
    <location>
        <begin position="226"/>
        <end position="247"/>
    </location>
</feature>
<feature type="transmembrane region" description="Helical" evidence="6">
    <location>
        <begin position="256"/>
        <end position="275"/>
    </location>
</feature>
<dbReference type="Pfam" id="PF00892">
    <property type="entry name" value="EamA"/>
    <property type="match status" value="2"/>
</dbReference>
<gene>
    <name evidence="8" type="ORF">AYJ54_27685</name>
</gene>
<protein>
    <submittedName>
        <fullName evidence="8">Multidrug DMT transporter permease</fullName>
    </submittedName>
</protein>
<feature type="domain" description="EamA" evidence="7">
    <location>
        <begin position="162"/>
        <end position="298"/>
    </location>
</feature>
<dbReference type="PANTHER" id="PTHR32322:SF18">
    <property type="entry name" value="S-ADENOSYLMETHIONINE_S-ADENOSYLHOMOCYSTEINE TRANSPORTER"/>
    <property type="match status" value="1"/>
</dbReference>
<evidence type="ECO:0000313" key="9">
    <source>
        <dbReference type="Proteomes" id="UP000076959"/>
    </source>
</evidence>
<evidence type="ECO:0000256" key="1">
    <source>
        <dbReference type="ARBA" id="ARBA00004651"/>
    </source>
</evidence>
<evidence type="ECO:0000256" key="5">
    <source>
        <dbReference type="ARBA" id="ARBA00023136"/>
    </source>
</evidence>
<keyword evidence="5 6" id="KW-0472">Membrane</keyword>
<feature type="transmembrane region" description="Helical" evidence="6">
    <location>
        <begin position="281"/>
        <end position="298"/>
    </location>
</feature>
<keyword evidence="4 6" id="KW-1133">Transmembrane helix</keyword>
<feature type="transmembrane region" description="Helical" evidence="6">
    <location>
        <begin position="12"/>
        <end position="31"/>
    </location>
</feature>
<sequence>MSSPQAIPSAGRPLGAGAIALMLMLCLTWGFNQIAVKLVLPDVPPMLQAMFRSIGALPVLFIIGTLRGVKFFERDGTWKPGLIAGLMFGLEFVLIFQGLRFTSASRAVVFLYTAPFFVALGSYQMLGERLGGSQWLGLAVSFAGVALAIGVPQPDVDAKVLLGDLMIVGGASLWAATTLVAKGTRLRLAAPEKALGYQVATSIPILGGAAWLFGESITHTPAPLSLALLAFQAIWVVGTTFTLWFALVKAYSASKLSAFTFITPLFGVVGSYFIMHDSLSLAFGAAALLVIAGLFLVNRPSQTAAAPRDALLNVTKT</sequence>
<organism evidence="8 9">
    <name type="scientific">Bradyrhizobium centrolobii</name>
    <dbReference type="NCBI Taxonomy" id="1505087"/>
    <lineage>
        <taxon>Bacteria</taxon>
        <taxon>Pseudomonadati</taxon>
        <taxon>Pseudomonadota</taxon>
        <taxon>Alphaproteobacteria</taxon>
        <taxon>Hyphomicrobiales</taxon>
        <taxon>Nitrobacteraceae</taxon>
        <taxon>Bradyrhizobium</taxon>
    </lineage>
</organism>
<dbReference type="Gene3D" id="1.10.3730.20">
    <property type="match status" value="1"/>
</dbReference>
<reference evidence="8 9" key="1">
    <citation type="submission" date="2016-03" db="EMBL/GenBank/DDBJ databases">
        <title>Draft Genome Sequence of the Strain BR 10245 (Bradyrhizobium sp.) isolated from nodules of Centrolobium paraense.</title>
        <authorList>
            <person name="Simoes-Araujo J.L.Sr."/>
            <person name="Barauna A.C."/>
            <person name="Silva K."/>
            <person name="Zilli J.E."/>
        </authorList>
    </citation>
    <scope>NUCLEOTIDE SEQUENCE [LARGE SCALE GENOMIC DNA]</scope>
    <source>
        <strain evidence="8 9">BR 10245</strain>
    </source>
</reference>